<name>A0ABR2HBE2_9EUKA</name>
<keyword evidence="1" id="KW-0812">Transmembrane</keyword>
<accession>A0ABR2HBE2</accession>
<reference evidence="2 3" key="1">
    <citation type="submission" date="2024-04" db="EMBL/GenBank/DDBJ databases">
        <title>Tritrichomonas musculus Genome.</title>
        <authorList>
            <person name="Alves-Ferreira E."/>
            <person name="Grigg M."/>
            <person name="Lorenzi H."/>
            <person name="Galac M."/>
        </authorList>
    </citation>
    <scope>NUCLEOTIDE SEQUENCE [LARGE SCALE GENOMIC DNA]</scope>
    <source>
        <strain evidence="2 3">EAF2021</strain>
    </source>
</reference>
<evidence type="ECO:0000313" key="3">
    <source>
        <dbReference type="Proteomes" id="UP001470230"/>
    </source>
</evidence>
<feature type="transmembrane region" description="Helical" evidence="1">
    <location>
        <begin position="1129"/>
        <end position="1153"/>
    </location>
</feature>
<keyword evidence="1" id="KW-0472">Membrane</keyword>
<dbReference type="Gene3D" id="2.60.120.260">
    <property type="entry name" value="Galactose-binding domain-like"/>
    <property type="match status" value="1"/>
</dbReference>
<sequence>MISFILFEILTYTHKEIKSQADIPIEDLYKFSHVNHPNTIYKKSDLERAKRNVELFEWAATRNRSIINSAKYILRYFNDSFIQKFIPRTTPSTTTFCPNCYATGKNWHANGDWSWSYQNPDVIKCNVCGMQFPNAQYPETLRIKSTWDPEQEFSYVDNGPVQCMSYKVCRSSMEGVIRGKKLTFLVNQLLNLALGYFVSNDSEYAKYVQKALFRLAEVMPKYLVYAGYSYSEYCDVDPHEAVKDPSKVDKFIFAPGNEEKTGLYHTYWAASRLGTSGMDGQIVKILAQAYDLTVDAVDLDGKPIYSEEDKVFISKNCLIEGALLGFYDTLINNKAVYNRQGVALVGLATGSTLMTRFGMDGFIRTFNEWYLPDGGTPESASYDMMTVEGIYLFGYMLRDYSDPDDFVPGVNETKYSHFDPFKDTIFDEVVQDLLWTTDGDFMYPPIADTYAVTTLSTKYLDFMLLGFQTETVHSYFAERSKGVSPTNDALFFRSSDLNFSDFHPFDVPDIVFPYLSQGFLRTGEFGRKSTVVLDASNYGSHHHIDSLNIVYKKDGRELLNDLGYLWDHANHSLTVNTNIHNTVFIDHQNQITNNRNGSFHLFISHGNVKAMQASSNAYKVADVYNRTIVQIEHKSGKSYLVDIFRAAGGKTREYVFHGVHHDYTMNQQLVFDREYKVDYYSGVVRLSLNTLGGFDITNVIIRRRFSNGSFGPNIVQPIPEKFDGVKCPENGTWCNYRGNGWFDWKVTNDGPKGERAVHFESTSPDDSGRYNVALNIGNCNGYTCPVEKGLSLASSSEYEIEFMMKGQIAPSFNVQYWSIGNELNTSARLYYNIRDLADIKLTNEWQKFKGTFRLGASINALGAETSEELKIKWKIDQNYTFSSFIPARDKQLIFYEEGFGQRDHKNSDFGVTVPNFYIYRDEPNETSVFVNVFEGNFNDQLIVKDVEITEVGNGSVAIRIETIDGDDHVLSSFDGQKIDGYKRSTDARLAVELGEDAESTVMFDGSFFQFPSGKLEFSGKIDHYKGQILGFHNTDTESWYEIDSNDLWVNNIDTRVHCIYVTGDDGKNIERAYPILKIEKNGKSKLNIFTRVHSEGFKTHQTQSWRITMMTDMNSPHKLNDSSKLPPGAIAAIVIVVILVVVGVGVAVGIILYRKKKKAKSEESAAEEA</sequence>
<keyword evidence="3" id="KW-1185">Reference proteome</keyword>
<dbReference type="Gene3D" id="1.50.10.100">
    <property type="entry name" value="Chondroitin AC/alginate lyase"/>
    <property type="match status" value="1"/>
</dbReference>
<dbReference type="InterPro" id="IPR008929">
    <property type="entry name" value="Chondroitin_lyas"/>
</dbReference>
<protein>
    <recommendedName>
        <fullName evidence="4">Heparinase II/III-like protein</fullName>
    </recommendedName>
</protein>
<evidence type="ECO:0000313" key="2">
    <source>
        <dbReference type="EMBL" id="KAK8843232.1"/>
    </source>
</evidence>
<dbReference type="Proteomes" id="UP001470230">
    <property type="component" value="Unassembled WGS sequence"/>
</dbReference>
<dbReference type="SUPFAM" id="SSF48230">
    <property type="entry name" value="Chondroitin AC/alginate lyase"/>
    <property type="match status" value="1"/>
</dbReference>
<evidence type="ECO:0008006" key="4">
    <source>
        <dbReference type="Google" id="ProtNLM"/>
    </source>
</evidence>
<dbReference type="EMBL" id="JAPFFF010000035">
    <property type="protein sequence ID" value="KAK8843232.1"/>
    <property type="molecule type" value="Genomic_DNA"/>
</dbReference>
<evidence type="ECO:0000256" key="1">
    <source>
        <dbReference type="SAM" id="Phobius"/>
    </source>
</evidence>
<proteinExistence type="predicted"/>
<gene>
    <name evidence="2" type="ORF">M9Y10_025086</name>
</gene>
<dbReference type="Gene3D" id="2.70.98.70">
    <property type="match status" value="1"/>
</dbReference>
<keyword evidence="1" id="KW-1133">Transmembrane helix</keyword>
<organism evidence="2 3">
    <name type="scientific">Tritrichomonas musculus</name>
    <dbReference type="NCBI Taxonomy" id="1915356"/>
    <lineage>
        <taxon>Eukaryota</taxon>
        <taxon>Metamonada</taxon>
        <taxon>Parabasalia</taxon>
        <taxon>Tritrichomonadida</taxon>
        <taxon>Tritrichomonadidae</taxon>
        <taxon>Tritrichomonas</taxon>
    </lineage>
</organism>
<comment type="caution">
    <text evidence="2">The sequence shown here is derived from an EMBL/GenBank/DDBJ whole genome shotgun (WGS) entry which is preliminary data.</text>
</comment>